<feature type="transmembrane region" description="Helical" evidence="6">
    <location>
        <begin position="12"/>
        <end position="33"/>
    </location>
</feature>
<comment type="caution">
    <text evidence="8">The sequence shown here is derived from an EMBL/GenBank/DDBJ whole genome shotgun (WGS) entry which is preliminary data.</text>
</comment>
<keyword evidence="2" id="KW-1003">Cell membrane</keyword>
<evidence type="ECO:0000256" key="5">
    <source>
        <dbReference type="ARBA" id="ARBA00023136"/>
    </source>
</evidence>
<evidence type="ECO:0000259" key="7">
    <source>
        <dbReference type="Pfam" id="PF06271"/>
    </source>
</evidence>
<keyword evidence="4 6" id="KW-1133">Transmembrane helix</keyword>
<comment type="subcellular location">
    <subcellularLocation>
        <location evidence="1">Cell membrane</location>
        <topology evidence="1">Multi-pass membrane protein</topology>
    </subcellularLocation>
</comment>
<feature type="domain" description="RDD" evidence="7">
    <location>
        <begin position="4"/>
        <end position="125"/>
    </location>
</feature>
<sequence>MYTVGFWRRLGAVLLDGLIIGVPLSILSVILFGSNDDQDWFTRSLDVVYEIVVPVFWAGRTIGKRFVGVRIRRLDGEPPGFGTMILRVIVGGLIYAVTFGVALIISVIMVVVREDNRSIHDFIAGTEVVRDEA</sequence>
<dbReference type="Proteomes" id="UP001240171">
    <property type="component" value="Unassembled WGS sequence"/>
</dbReference>
<gene>
    <name evidence="8" type="ORF">Q5741_13935</name>
</gene>
<keyword evidence="9" id="KW-1185">Reference proteome</keyword>
<dbReference type="Pfam" id="PF06271">
    <property type="entry name" value="RDD"/>
    <property type="match status" value="1"/>
</dbReference>
<protein>
    <submittedName>
        <fullName evidence="8">RDD family protein</fullName>
    </submittedName>
</protein>
<proteinExistence type="predicted"/>
<dbReference type="InterPro" id="IPR051791">
    <property type="entry name" value="Pra-immunoreactive"/>
</dbReference>
<evidence type="ECO:0000313" key="8">
    <source>
        <dbReference type="EMBL" id="MDO7907506.1"/>
    </source>
</evidence>
<dbReference type="EMBL" id="JAUQTB010000007">
    <property type="protein sequence ID" value="MDO7907506.1"/>
    <property type="molecule type" value="Genomic_DNA"/>
</dbReference>
<evidence type="ECO:0000313" key="9">
    <source>
        <dbReference type="Proteomes" id="UP001240171"/>
    </source>
</evidence>
<dbReference type="PANTHER" id="PTHR36115">
    <property type="entry name" value="PROLINE-RICH ANTIGEN HOMOLOG-RELATED"/>
    <property type="match status" value="1"/>
</dbReference>
<name>A0ABT9CE23_9BACL</name>
<evidence type="ECO:0000256" key="2">
    <source>
        <dbReference type="ARBA" id="ARBA00022475"/>
    </source>
</evidence>
<feature type="transmembrane region" description="Helical" evidence="6">
    <location>
        <begin position="84"/>
        <end position="112"/>
    </location>
</feature>
<dbReference type="InterPro" id="IPR010432">
    <property type="entry name" value="RDD"/>
</dbReference>
<evidence type="ECO:0000256" key="1">
    <source>
        <dbReference type="ARBA" id="ARBA00004651"/>
    </source>
</evidence>
<keyword evidence="3 6" id="KW-0812">Transmembrane</keyword>
<evidence type="ECO:0000256" key="6">
    <source>
        <dbReference type="SAM" id="Phobius"/>
    </source>
</evidence>
<evidence type="ECO:0000256" key="3">
    <source>
        <dbReference type="ARBA" id="ARBA00022692"/>
    </source>
</evidence>
<accession>A0ABT9CE23</accession>
<evidence type="ECO:0000256" key="4">
    <source>
        <dbReference type="ARBA" id="ARBA00022989"/>
    </source>
</evidence>
<keyword evidence="5 6" id="KW-0472">Membrane</keyword>
<reference evidence="8 9" key="1">
    <citation type="submission" date="2023-07" db="EMBL/GenBank/DDBJ databases">
        <title>Paenibacillus sp. JX-17 nov. isolated from soil.</title>
        <authorList>
            <person name="Wan Y."/>
            <person name="Liu B."/>
        </authorList>
    </citation>
    <scope>NUCLEOTIDE SEQUENCE [LARGE SCALE GENOMIC DNA]</scope>
    <source>
        <strain evidence="8 9">JX-17</strain>
    </source>
</reference>
<dbReference type="PANTHER" id="PTHR36115:SF9">
    <property type="entry name" value="LMO1584 PROTEIN"/>
    <property type="match status" value="1"/>
</dbReference>
<organism evidence="8 9">
    <name type="scientific">Paenibacillus lacisoli</name>
    <dbReference type="NCBI Taxonomy" id="3064525"/>
    <lineage>
        <taxon>Bacteria</taxon>
        <taxon>Bacillati</taxon>
        <taxon>Bacillota</taxon>
        <taxon>Bacilli</taxon>
        <taxon>Bacillales</taxon>
        <taxon>Paenibacillaceae</taxon>
        <taxon>Paenibacillus</taxon>
    </lineage>
</organism>